<feature type="non-terminal residue" evidence="1">
    <location>
        <position position="1"/>
    </location>
</feature>
<sequence length="140" mass="15888">QAADFPMSLLQEVLDACAALTRRVEHLEHNKVAQALDITKLKRGVKKLERGNKVKVLKLRRLQKGRMIDDLDKNDAIDLMDDKREENKEEEVKDDQVKGRQAEIYHIDMDHASKGMLVGVIEEQGDAEEQVQDDVNDAAA</sequence>
<dbReference type="AlphaFoldDB" id="A0A699QNR7"/>
<evidence type="ECO:0000313" key="1">
    <source>
        <dbReference type="EMBL" id="GFC73473.1"/>
    </source>
</evidence>
<name>A0A699QNR7_TANCI</name>
<dbReference type="EMBL" id="BKCJ011042653">
    <property type="protein sequence ID" value="GFC73473.1"/>
    <property type="molecule type" value="Genomic_DNA"/>
</dbReference>
<protein>
    <submittedName>
        <fullName evidence="1">Uncharacterized protein</fullName>
    </submittedName>
</protein>
<comment type="caution">
    <text evidence="1">The sequence shown here is derived from an EMBL/GenBank/DDBJ whole genome shotgun (WGS) entry which is preliminary data.</text>
</comment>
<gene>
    <name evidence="1" type="ORF">Tci_845443</name>
</gene>
<organism evidence="1">
    <name type="scientific">Tanacetum cinerariifolium</name>
    <name type="common">Dalmatian daisy</name>
    <name type="synonym">Chrysanthemum cinerariifolium</name>
    <dbReference type="NCBI Taxonomy" id="118510"/>
    <lineage>
        <taxon>Eukaryota</taxon>
        <taxon>Viridiplantae</taxon>
        <taxon>Streptophyta</taxon>
        <taxon>Embryophyta</taxon>
        <taxon>Tracheophyta</taxon>
        <taxon>Spermatophyta</taxon>
        <taxon>Magnoliopsida</taxon>
        <taxon>eudicotyledons</taxon>
        <taxon>Gunneridae</taxon>
        <taxon>Pentapetalae</taxon>
        <taxon>asterids</taxon>
        <taxon>campanulids</taxon>
        <taxon>Asterales</taxon>
        <taxon>Asteraceae</taxon>
        <taxon>Asteroideae</taxon>
        <taxon>Anthemideae</taxon>
        <taxon>Anthemidinae</taxon>
        <taxon>Tanacetum</taxon>
    </lineage>
</organism>
<reference evidence="1" key="1">
    <citation type="journal article" date="2019" name="Sci. Rep.">
        <title>Draft genome of Tanacetum cinerariifolium, the natural source of mosquito coil.</title>
        <authorList>
            <person name="Yamashiro T."/>
            <person name="Shiraishi A."/>
            <person name="Satake H."/>
            <person name="Nakayama K."/>
        </authorList>
    </citation>
    <scope>NUCLEOTIDE SEQUENCE</scope>
</reference>
<accession>A0A699QNR7</accession>
<proteinExistence type="predicted"/>